<organism evidence="1">
    <name type="scientific">marine sediment metagenome</name>
    <dbReference type="NCBI Taxonomy" id="412755"/>
    <lineage>
        <taxon>unclassified sequences</taxon>
        <taxon>metagenomes</taxon>
        <taxon>ecological metagenomes</taxon>
    </lineage>
</organism>
<dbReference type="AlphaFoldDB" id="A0A0F9PTN3"/>
<evidence type="ECO:0000313" key="1">
    <source>
        <dbReference type="EMBL" id="KKM96562.1"/>
    </source>
</evidence>
<reference evidence="1" key="1">
    <citation type="journal article" date="2015" name="Nature">
        <title>Complex archaea that bridge the gap between prokaryotes and eukaryotes.</title>
        <authorList>
            <person name="Spang A."/>
            <person name="Saw J.H."/>
            <person name="Jorgensen S.L."/>
            <person name="Zaremba-Niedzwiedzka K."/>
            <person name="Martijn J."/>
            <person name="Lind A.E."/>
            <person name="van Eijk R."/>
            <person name="Schleper C."/>
            <person name="Guy L."/>
            <person name="Ettema T.J."/>
        </authorList>
    </citation>
    <scope>NUCLEOTIDE SEQUENCE</scope>
</reference>
<dbReference type="EMBL" id="LAZR01005864">
    <property type="protein sequence ID" value="KKM96562.1"/>
    <property type="molecule type" value="Genomic_DNA"/>
</dbReference>
<protein>
    <submittedName>
        <fullName evidence="1">Uncharacterized protein</fullName>
    </submittedName>
</protein>
<sequence>MSMNIRDKHDKHLRTLSDTARTAITDVAVTAVLDVMLRNMVLRKLRLLSGNDALRSYLIRLPDCGKPCGDENYHNCNCIRCAYYLKQFWYQKDNEFSDADIATIKTFWDDVLGFLDPLTGCKLSRSLRPLQCIKGICPYTTGADLDKYDPDLYP</sequence>
<proteinExistence type="predicted"/>
<name>A0A0F9PTN3_9ZZZZ</name>
<comment type="caution">
    <text evidence="1">The sequence shown here is derived from an EMBL/GenBank/DDBJ whole genome shotgun (WGS) entry which is preliminary data.</text>
</comment>
<accession>A0A0F9PTN3</accession>
<gene>
    <name evidence="1" type="ORF">LCGC14_1176820</name>
</gene>